<feature type="domain" description="DUF6593" evidence="1">
    <location>
        <begin position="10"/>
        <end position="174"/>
    </location>
</feature>
<keyword evidence="3" id="KW-1185">Reference proteome</keyword>
<dbReference type="Proteomes" id="UP000076532">
    <property type="component" value="Unassembled WGS sequence"/>
</dbReference>
<proteinExistence type="predicted"/>
<accession>A0A166BL61</accession>
<evidence type="ECO:0000259" key="1">
    <source>
        <dbReference type="Pfam" id="PF20236"/>
    </source>
</evidence>
<dbReference type="EMBL" id="KV417643">
    <property type="protein sequence ID" value="KZP12755.1"/>
    <property type="molecule type" value="Genomic_DNA"/>
</dbReference>
<evidence type="ECO:0000313" key="2">
    <source>
        <dbReference type="EMBL" id="KZP12755.1"/>
    </source>
</evidence>
<dbReference type="AlphaFoldDB" id="A0A166BL61"/>
<organism evidence="2 3">
    <name type="scientific">Athelia psychrophila</name>
    <dbReference type="NCBI Taxonomy" id="1759441"/>
    <lineage>
        <taxon>Eukaryota</taxon>
        <taxon>Fungi</taxon>
        <taxon>Dikarya</taxon>
        <taxon>Basidiomycota</taxon>
        <taxon>Agaricomycotina</taxon>
        <taxon>Agaricomycetes</taxon>
        <taxon>Agaricomycetidae</taxon>
        <taxon>Atheliales</taxon>
        <taxon>Atheliaceae</taxon>
        <taxon>Athelia</taxon>
    </lineage>
</organism>
<protein>
    <recommendedName>
        <fullName evidence="1">DUF6593 domain-containing protein</fullName>
    </recommendedName>
</protein>
<dbReference type="InterPro" id="IPR046528">
    <property type="entry name" value="DUF6593"/>
</dbReference>
<reference evidence="2 3" key="1">
    <citation type="journal article" date="2016" name="Mol. Biol. Evol.">
        <title>Comparative Genomics of Early-Diverging Mushroom-Forming Fungi Provides Insights into the Origins of Lignocellulose Decay Capabilities.</title>
        <authorList>
            <person name="Nagy L.G."/>
            <person name="Riley R."/>
            <person name="Tritt A."/>
            <person name="Adam C."/>
            <person name="Daum C."/>
            <person name="Floudas D."/>
            <person name="Sun H."/>
            <person name="Yadav J.S."/>
            <person name="Pangilinan J."/>
            <person name="Larsson K.H."/>
            <person name="Matsuura K."/>
            <person name="Barry K."/>
            <person name="Labutti K."/>
            <person name="Kuo R."/>
            <person name="Ohm R.A."/>
            <person name="Bhattacharya S.S."/>
            <person name="Shirouzu T."/>
            <person name="Yoshinaga Y."/>
            <person name="Martin F.M."/>
            <person name="Grigoriev I.V."/>
            <person name="Hibbett D.S."/>
        </authorList>
    </citation>
    <scope>NUCLEOTIDE SEQUENCE [LARGE SCALE GENOMIC DNA]</scope>
    <source>
        <strain evidence="2 3">CBS 109695</strain>
    </source>
</reference>
<name>A0A166BL61_9AGAM</name>
<dbReference type="Pfam" id="PF20236">
    <property type="entry name" value="DUF6593"/>
    <property type="match status" value="1"/>
</dbReference>
<gene>
    <name evidence="2" type="ORF">FIBSPDRAFT_835949</name>
</gene>
<sequence>MDIYLANHANVRNTNFCNEAGQVLYKSDTPGSFLSRNRTTKISKVVPHDSPEDMLDHFDELAAIEWHTLGSSVLTYGGFKRPMKEFMPSKGIFAQHRVFTAPGDGRSFRWTLGMWTCSLVLDDGSKTPVAESHRSNAGLVGKPRQARLEIFSGFEHLVDVILIGFVFVEKLRKERERAAESSGGGS</sequence>
<evidence type="ECO:0000313" key="3">
    <source>
        <dbReference type="Proteomes" id="UP000076532"/>
    </source>
</evidence>
<dbReference type="OrthoDB" id="3360976at2759"/>